<gene>
    <name evidence="1" type="ORF">A8C56_12950</name>
</gene>
<reference evidence="1 2" key="1">
    <citation type="submission" date="2016-05" db="EMBL/GenBank/DDBJ databases">
        <title>Niabella ginsenosidivorans BS26 whole genome sequencing.</title>
        <authorList>
            <person name="Im W.T."/>
            <person name="Siddiqi M.Z."/>
        </authorList>
    </citation>
    <scope>NUCLEOTIDE SEQUENCE [LARGE SCALE GENOMIC DNA]</scope>
    <source>
        <strain evidence="1 2">BS26</strain>
    </source>
</reference>
<organism evidence="1 2">
    <name type="scientific">Niabella ginsenosidivorans</name>
    <dbReference type="NCBI Taxonomy" id="1176587"/>
    <lineage>
        <taxon>Bacteria</taxon>
        <taxon>Pseudomonadati</taxon>
        <taxon>Bacteroidota</taxon>
        <taxon>Chitinophagia</taxon>
        <taxon>Chitinophagales</taxon>
        <taxon>Chitinophagaceae</taxon>
        <taxon>Niabella</taxon>
    </lineage>
</organism>
<dbReference type="STRING" id="1176587.A8C56_12950"/>
<sequence length="115" mass="13505">METKDKIIEKVGWVTKMKSTPPLTQEYINSKYLQFKNMVNFLQSKNLTTRIILAEDDTVSDESELKFGDLTEEGLEFYKRAIIPWKKKIDKSSDKLKEINNVSFLEKKYSGFIKE</sequence>
<proteinExistence type="predicted"/>
<protein>
    <submittedName>
        <fullName evidence="1">Uncharacterized protein</fullName>
    </submittedName>
</protein>
<dbReference type="EMBL" id="CP015772">
    <property type="protein sequence ID" value="ANH81769.1"/>
    <property type="molecule type" value="Genomic_DNA"/>
</dbReference>
<dbReference type="RefSeq" id="WP_067756711.1">
    <property type="nucleotide sequence ID" value="NZ_CP015772.1"/>
</dbReference>
<keyword evidence="2" id="KW-1185">Reference proteome</keyword>
<name>A0A1A9I3Y9_9BACT</name>
<accession>A0A1A9I3Y9</accession>
<evidence type="ECO:0000313" key="1">
    <source>
        <dbReference type="EMBL" id="ANH81769.1"/>
    </source>
</evidence>
<evidence type="ECO:0000313" key="2">
    <source>
        <dbReference type="Proteomes" id="UP000077667"/>
    </source>
</evidence>
<dbReference type="KEGG" id="nia:A8C56_12950"/>
<dbReference type="OrthoDB" id="1077536at2"/>
<dbReference type="Proteomes" id="UP000077667">
    <property type="component" value="Chromosome"/>
</dbReference>
<dbReference type="AlphaFoldDB" id="A0A1A9I3Y9"/>